<organism evidence="2 3">
    <name type="scientific">Immersiella caudata</name>
    <dbReference type="NCBI Taxonomy" id="314043"/>
    <lineage>
        <taxon>Eukaryota</taxon>
        <taxon>Fungi</taxon>
        <taxon>Dikarya</taxon>
        <taxon>Ascomycota</taxon>
        <taxon>Pezizomycotina</taxon>
        <taxon>Sordariomycetes</taxon>
        <taxon>Sordariomycetidae</taxon>
        <taxon>Sordariales</taxon>
        <taxon>Lasiosphaeriaceae</taxon>
        <taxon>Immersiella</taxon>
    </lineage>
</organism>
<feature type="compositionally biased region" description="Basic residues" evidence="1">
    <location>
        <begin position="9"/>
        <end position="23"/>
    </location>
</feature>
<dbReference type="GO" id="GO:0031047">
    <property type="term" value="P:regulatory ncRNA-mediated gene silencing"/>
    <property type="evidence" value="ECO:0007669"/>
    <property type="project" value="InterPro"/>
</dbReference>
<protein>
    <submittedName>
        <fullName evidence="2">Argonaute complex, subunit Arb1</fullName>
    </submittedName>
</protein>
<dbReference type="AlphaFoldDB" id="A0AA39WRZ0"/>
<dbReference type="EMBL" id="JAULSU010000004">
    <property type="protein sequence ID" value="KAK0620489.1"/>
    <property type="molecule type" value="Genomic_DNA"/>
</dbReference>
<feature type="compositionally biased region" description="Basic and acidic residues" evidence="1">
    <location>
        <begin position="470"/>
        <end position="480"/>
    </location>
</feature>
<dbReference type="Proteomes" id="UP001175000">
    <property type="component" value="Unassembled WGS sequence"/>
</dbReference>
<reference evidence="2" key="1">
    <citation type="submission" date="2023-06" db="EMBL/GenBank/DDBJ databases">
        <title>Genome-scale phylogeny and comparative genomics of the fungal order Sordariales.</title>
        <authorList>
            <consortium name="Lawrence Berkeley National Laboratory"/>
            <person name="Hensen N."/>
            <person name="Bonometti L."/>
            <person name="Westerberg I."/>
            <person name="Brannstrom I.O."/>
            <person name="Guillou S."/>
            <person name="Cros-Aarteil S."/>
            <person name="Calhoun S."/>
            <person name="Haridas S."/>
            <person name="Kuo A."/>
            <person name="Mondo S."/>
            <person name="Pangilinan J."/>
            <person name="Riley R."/>
            <person name="Labutti K."/>
            <person name="Andreopoulos B."/>
            <person name="Lipzen A."/>
            <person name="Chen C."/>
            <person name="Yanf M."/>
            <person name="Daum C."/>
            <person name="Ng V."/>
            <person name="Clum A."/>
            <person name="Steindorff A."/>
            <person name="Ohm R."/>
            <person name="Martin F."/>
            <person name="Silar P."/>
            <person name="Natvig D."/>
            <person name="Lalanne C."/>
            <person name="Gautier V."/>
            <person name="Ament-Velasquez S.L."/>
            <person name="Kruys A."/>
            <person name="Hutchinson M.I."/>
            <person name="Powell A.J."/>
            <person name="Barry K."/>
            <person name="Miller A.N."/>
            <person name="Grigoriev I.V."/>
            <person name="Debuchy R."/>
            <person name="Gladieux P."/>
            <person name="Thoren M.H."/>
            <person name="Johannesson H."/>
        </authorList>
    </citation>
    <scope>NUCLEOTIDE SEQUENCE</scope>
    <source>
        <strain evidence="2">CBS 606.72</strain>
    </source>
</reference>
<evidence type="ECO:0000256" key="1">
    <source>
        <dbReference type="SAM" id="MobiDB-lite"/>
    </source>
</evidence>
<evidence type="ECO:0000313" key="2">
    <source>
        <dbReference type="EMBL" id="KAK0620489.1"/>
    </source>
</evidence>
<dbReference type="InterPro" id="IPR018606">
    <property type="entry name" value="Arb1"/>
</dbReference>
<dbReference type="Pfam" id="PF09692">
    <property type="entry name" value="Arb1"/>
    <property type="match status" value="1"/>
</dbReference>
<evidence type="ECO:0000313" key="3">
    <source>
        <dbReference type="Proteomes" id="UP001175000"/>
    </source>
</evidence>
<sequence length="499" mass="56322">MPGGELREVRKKKKKNNRNKKRGTGFEEYFCDPPMTLEEYNEEQNDLYPPHRPFVERIQESIQRFRARRHMNAEQDKFFSRYLILGGVDATQRQFQGTNKMTKSELKELTKGEIRDITANDVIQRGGEGKYDTRFYNPEFPEHWDVDFAGIAAGFISGYAEFAQTDPAAFKTGVEVVSNFLKYVDRHDVCPECTEDIHKALEICDRALKEIPRMFKVGNNFPGDFNSAARTMFCKDRMESFEFDNKVQGEVDETKARRCFGTLAAVMLEEGRGRRLAAIMDGKEAPAIETAEKTYEIATITPPCKEHLQYCHQINKYLARKDQEVRPCGYLTVVPTFIPDGLDHATPEKVAKESTGADTFIMEGDILKSLDVGMKLDMVTCTLVGEGFKFIKYVTQIRPTFYTFLPQELMLHFREPLKTNRPAPNVHDNDVYEDGESPEDVLASIPIGDMSVQDQEPSTQEELGGGEGQGGEHGEDDRKNGSGADTAEPGIGGSHAKKG</sequence>
<dbReference type="GO" id="GO:0033167">
    <property type="term" value="C:ARC complex"/>
    <property type="evidence" value="ECO:0007669"/>
    <property type="project" value="InterPro"/>
</dbReference>
<feature type="region of interest" description="Disordered" evidence="1">
    <location>
        <begin position="448"/>
        <end position="499"/>
    </location>
</feature>
<proteinExistence type="predicted"/>
<keyword evidence="3" id="KW-1185">Reference proteome</keyword>
<accession>A0AA39WRZ0</accession>
<name>A0AA39WRZ0_9PEZI</name>
<feature type="region of interest" description="Disordered" evidence="1">
    <location>
        <begin position="1"/>
        <end position="27"/>
    </location>
</feature>
<gene>
    <name evidence="2" type="ORF">B0T14DRAFT_430518</name>
</gene>
<comment type="caution">
    <text evidence="2">The sequence shown here is derived from an EMBL/GenBank/DDBJ whole genome shotgun (WGS) entry which is preliminary data.</text>
</comment>